<evidence type="ECO:0000313" key="4">
    <source>
        <dbReference type="Proteomes" id="UP001589718"/>
    </source>
</evidence>
<dbReference type="PROSITE" id="PS51257">
    <property type="entry name" value="PROKAR_LIPOPROTEIN"/>
    <property type="match status" value="1"/>
</dbReference>
<keyword evidence="2" id="KW-0732">Signal</keyword>
<dbReference type="RefSeq" id="WP_345220117.1">
    <property type="nucleotide sequence ID" value="NZ_BAAAXE010000011.1"/>
</dbReference>
<comment type="caution">
    <text evidence="3">The sequence shown here is derived from an EMBL/GenBank/DDBJ whole genome shotgun (WGS) entry which is preliminary data.</text>
</comment>
<sequence length="238" mass="24101">MNQGYGKHASTRTILAVLTCAAALTACAGPAAPAGAGPSAAPRPLSQPALAARALSPGTQAGPYRTGEYTVSGGPLSDAYGARPSACGPLVSLRAVRGGPVTQVHRRLTDPENLRGADVAVQLRSYDKGRAAAVLDDLRAAGKKCAGGFTELRGDRSGTYTSVTAAAAPAGTGDEALAYRLGLRDGKNGSASYEYLTVVRYGATLVSFRAESLDDKDPGGVPKEIVDAQTENLTGPGG</sequence>
<protein>
    <recommendedName>
        <fullName evidence="5">Lipoprotein</fullName>
    </recommendedName>
</protein>
<evidence type="ECO:0008006" key="5">
    <source>
        <dbReference type="Google" id="ProtNLM"/>
    </source>
</evidence>
<evidence type="ECO:0000256" key="1">
    <source>
        <dbReference type="SAM" id="MobiDB-lite"/>
    </source>
</evidence>
<reference evidence="3 4" key="1">
    <citation type="submission" date="2024-09" db="EMBL/GenBank/DDBJ databases">
        <authorList>
            <person name="Sun Q."/>
            <person name="Mori K."/>
        </authorList>
    </citation>
    <scope>NUCLEOTIDE SEQUENCE [LARGE SCALE GENOMIC DNA]</scope>
    <source>
        <strain evidence="3 4">JCM 4362</strain>
    </source>
</reference>
<name>A0ABV5PP94_STRCM</name>
<proteinExistence type="predicted"/>
<evidence type="ECO:0000256" key="2">
    <source>
        <dbReference type="SAM" id="SignalP"/>
    </source>
</evidence>
<evidence type="ECO:0000313" key="3">
    <source>
        <dbReference type="EMBL" id="MFB9524311.1"/>
    </source>
</evidence>
<feature type="chain" id="PRO_5047144746" description="Lipoprotein" evidence="2">
    <location>
        <begin position="29"/>
        <end position="238"/>
    </location>
</feature>
<keyword evidence="4" id="KW-1185">Reference proteome</keyword>
<feature type="region of interest" description="Disordered" evidence="1">
    <location>
        <begin position="213"/>
        <end position="238"/>
    </location>
</feature>
<dbReference type="EMBL" id="JBHMCR010000021">
    <property type="protein sequence ID" value="MFB9524311.1"/>
    <property type="molecule type" value="Genomic_DNA"/>
</dbReference>
<organism evidence="3 4">
    <name type="scientific">Streptomyces cremeus</name>
    <dbReference type="NCBI Taxonomy" id="66881"/>
    <lineage>
        <taxon>Bacteria</taxon>
        <taxon>Bacillati</taxon>
        <taxon>Actinomycetota</taxon>
        <taxon>Actinomycetes</taxon>
        <taxon>Kitasatosporales</taxon>
        <taxon>Streptomycetaceae</taxon>
        <taxon>Streptomyces</taxon>
    </lineage>
</organism>
<accession>A0ABV5PP94</accession>
<feature type="compositionally biased region" description="Polar residues" evidence="1">
    <location>
        <begin position="229"/>
        <end position="238"/>
    </location>
</feature>
<dbReference type="Proteomes" id="UP001589718">
    <property type="component" value="Unassembled WGS sequence"/>
</dbReference>
<gene>
    <name evidence="3" type="ORF">ACFFTU_30685</name>
</gene>
<feature type="signal peptide" evidence="2">
    <location>
        <begin position="1"/>
        <end position="28"/>
    </location>
</feature>